<dbReference type="SUPFAM" id="SSF103642">
    <property type="entry name" value="Sec-C motif"/>
    <property type="match status" value="1"/>
</dbReference>
<reference evidence="2 3" key="1">
    <citation type="journal article" date="2011" name="Science">
        <title>The Selaginella genome identifies genetic changes associated with the evolution of vascular plants.</title>
        <authorList>
            <person name="Banks J.A."/>
            <person name="Nishiyama T."/>
            <person name="Hasebe M."/>
            <person name="Bowman J.L."/>
            <person name="Gribskov M."/>
            <person name="dePamphilis C."/>
            <person name="Albert V.A."/>
            <person name="Aono N."/>
            <person name="Aoyama T."/>
            <person name="Ambrose B.A."/>
            <person name="Ashton N.W."/>
            <person name="Axtell M.J."/>
            <person name="Barker E."/>
            <person name="Barker M.S."/>
            <person name="Bennetzen J.L."/>
            <person name="Bonawitz N.D."/>
            <person name="Chapple C."/>
            <person name="Cheng C."/>
            <person name="Correa L.G."/>
            <person name="Dacre M."/>
            <person name="DeBarry J."/>
            <person name="Dreyer I."/>
            <person name="Elias M."/>
            <person name="Engstrom E.M."/>
            <person name="Estelle M."/>
            <person name="Feng L."/>
            <person name="Finet C."/>
            <person name="Floyd S.K."/>
            <person name="Frommer W.B."/>
            <person name="Fujita T."/>
            <person name="Gramzow L."/>
            <person name="Gutensohn M."/>
            <person name="Harholt J."/>
            <person name="Hattori M."/>
            <person name="Heyl A."/>
            <person name="Hirai T."/>
            <person name="Hiwatashi Y."/>
            <person name="Ishikawa M."/>
            <person name="Iwata M."/>
            <person name="Karol K.G."/>
            <person name="Koehler B."/>
            <person name="Kolukisaoglu U."/>
            <person name="Kubo M."/>
            <person name="Kurata T."/>
            <person name="Lalonde S."/>
            <person name="Li K."/>
            <person name="Li Y."/>
            <person name="Litt A."/>
            <person name="Lyons E."/>
            <person name="Manning G."/>
            <person name="Maruyama T."/>
            <person name="Michael T.P."/>
            <person name="Mikami K."/>
            <person name="Miyazaki S."/>
            <person name="Morinaga S."/>
            <person name="Murata T."/>
            <person name="Mueller-Roeber B."/>
            <person name="Nelson D.R."/>
            <person name="Obara M."/>
            <person name="Oguri Y."/>
            <person name="Olmstead R.G."/>
            <person name="Onodera N."/>
            <person name="Petersen B.L."/>
            <person name="Pils B."/>
            <person name="Prigge M."/>
            <person name="Rensing S.A."/>
            <person name="Riano-Pachon D.M."/>
            <person name="Roberts A.W."/>
            <person name="Sato Y."/>
            <person name="Scheller H.V."/>
            <person name="Schulz B."/>
            <person name="Schulz C."/>
            <person name="Shakirov E.V."/>
            <person name="Shibagaki N."/>
            <person name="Shinohara N."/>
            <person name="Shippen D.E."/>
            <person name="Soerensen I."/>
            <person name="Sotooka R."/>
            <person name="Sugimoto N."/>
            <person name="Sugita M."/>
            <person name="Sumikawa N."/>
            <person name="Tanurdzic M."/>
            <person name="Theissen G."/>
            <person name="Ulvskov P."/>
            <person name="Wakazuki S."/>
            <person name="Weng J.K."/>
            <person name="Willats W.W."/>
            <person name="Wipf D."/>
            <person name="Wolf P.G."/>
            <person name="Yang L."/>
            <person name="Zimmer A.D."/>
            <person name="Zhu Q."/>
            <person name="Mitros T."/>
            <person name="Hellsten U."/>
            <person name="Loque D."/>
            <person name="Otillar R."/>
            <person name="Salamov A."/>
            <person name="Schmutz J."/>
            <person name="Shapiro H."/>
            <person name="Lindquist E."/>
            <person name="Lucas S."/>
            <person name="Rokhsar D."/>
            <person name="Grigoriev I.V."/>
        </authorList>
    </citation>
    <scope>NUCLEOTIDE SEQUENCE [LARGE SCALE GENOMIC DNA]</scope>
</reference>
<name>D8QVX5_SELML</name>
<dbReference type="EMBL" id="GL377567">
    <property type="protein sequence ID" value="EFJ36134.1"/>
    <property type="molecule type" value="Genomic_DNA"/>
</dbReference>
<keyword evidence="3" id="KW-1185">Reference proteome</keyword>
<evidence type="ECO:0000256" key="1">
    <source>
        <dbReference type="SAM" id="MobiDB-lite"/>
    </source>
</evidence>
<proteinExistence type="predicted"/>
<dbReference type="KEGG" id="smo:SELMODRAFT_404630"/>
<dbReference type="AlphaFoldDB" id="D8QVX5"/>
<dbReference type="FunCoup" id="D8QVX5">
    <property type="interactions" value="750"/>
</dbReference>
<protein>
    <submittedName>
        <fullName evidence="2">Uncharacterized protein</fullName>
    </submittedName>
</protein>
<evidence type="ECO:0000313" key="2">
    <source>
        <dbReference type="EMBL" id="EFJ36134.1"/>
    </source>
</evidence>
<dbReference type="Gene3D" id="3.10.450.50">
    <property type="match status" value="1"/>
</dbReference>
<dbReference type="Proteomes" id="UP000001514">
    <property type="component" value="Unassembled WGS sequence"/>
</dbReference>
<dbReference type="PANTHER" id="PTHR36750">
    <property type="entry name" value="SEC-C MOTIF PROTEIN"/>
    <property type="match status" value="1"/>
</dbReference>
<feature type="compositionally biased region" description="Basic and acidic residues" evidence="1">
    <location>
        <begin position="55"/>
        <end position="67"/>
    </location>
</feature>
<dbReference type="Pfam" id="PF02810">
    <property type="entry name" value="SEC-C"/>
    <property type="match status" value="1"/>
</dbReference>
<sequence>MAARLLARRTSAMPPGLVIARGMAVASNQENAAAAEESLKSSWFQRIKGLFVRDKPAESKPMEESKPPLRASIEQAPKPSESMASKIVNTVKSAVAPSVYSMEAFADELKKARYAGSLVKGASKEQISAILEKQEKMIRALATYKTEQIGASQVAEVAVKCKARAEEVEDILSKYKWTKEAHSKVEKLRKEGKPLPKSFDEVEALMGGRWKSPKSVPILSRNQLCSCGSGKKYKRCCGQTASI</sequence>
<dbReference type="InterPro" id="IPR004027">
    <property type="entry name" value="SEC_C_motif"/>
</dbReference>
<dbReference type="OrthoDB" id="432970at2759"/>
<accession>D8QVX5</accession>
<dbReference type="eggNOG" id="ENOG502QPPM">
    <property type="taxonomic scope" value="Eukaryota"/>
</dbReference>
<organism evidence="3">
    <name type="scientific">Selaginella moellendorffii</name>
    <name type="common">Spikemoss</name>
    <dbReference type="NCBI Taxonomy" id="88036"/>
    <lineage>
        <taxon>Eukaryota</taxon>
        <taxon>Viridiplantae</taxon>
        <taxon>Streptophyta</taxon>
        <taxon>Embryophyta</taxon>
        <taxon>Tracheophyta</taxon>
        <taxon>Lycopodiopsida</taxon>
        <taxon>Selaginellales</taxon>
        <taxon>Selaginellaceae</taxon>
        <taxon>Selaginella</taxon>
    </lineage>
</organism>
<dbReference type="HOGENOM" id="CLU_1135148_0_0_1"/>
<dbReference type="InParanoid" id="D8QVX5"/>
<feature type="region of interest" description="Disordered" evidence="1">
    <location>
        <begin position="55"/>
        <end position="81"/>
    </location>
</feature>
<dbReference type="Gramene" id="EFJ36134">
    <property type="protein sequence ID" value="EFJ36134"/>
    <property type="gene ID" value="SELMODRAFT_404630"/>
</dbReference>
<gene>
    <name evidence="2" type="ORF">SELMODRAFT_404630</name>
</gene>
<evidence type="ECO:0000313" key="3">
    <source>
        <dbReference type="Proteomes" id="UP000001514"/>
    </source>
</evidence>
<dbReference type="PANTHER" id="PTHR36750:SF1">
    <property type="entry name" value="SEC-C MOTIF PROTEIN"/>
    <property type="match status" value="1"/>
</dbReference>